<dbReference type="InterPro" id="IPR035754">
    <property type="entry name" value="SPRY_SPSB3"/>
</dbReference>
<dbReference type="GO" id="GO:0043161">
    <property type="term" value="P:proteasome-mediated ubiquitin-dependent protein catabolic process"/>
    <property type="evidence" value="ECO:0007669"/>
    <property type="project" value="TreeGrafter"/>
</dbReference>
<sequence length="272" mass="31626">MKKFRNNKNVHYIIVNKTTMKGCLDDSFYDPPETSNNEKRTHSCPLAYGCDDHWTWNTNEKSEDIKLYGHRQRAVRFHPKWSNGTAGVRGTRALNDGRYYWEICVSQRIFGTSMMFGIGTKKSRLHVDGFINMIGEDDQSWGLSHKGYLWHNGNKRLYTKPFEENVPTTIGVYFDGIEGVLTFYKDRVNLGIAFTNLNYIQEPLYPIICSTAAKTEMALGIAKREYFSLQDRCRDVVLQYVSYSNQVFELNLPSKLKEFIIEEYNPMILNCE</sequence>
<dbReference type="EMBL" id="HACA01012953">
    <property type="protein sequence ID" value="CDW30314.1"/>
    <property type="molecule type" value="Transcribed_RNA"/>
</dbReference>
<evidence type="ECO:0000259" key="7">
    <source>
        <dbReference type="PROSITE" id="PS50188"/>
    </source>
</evidence>
<evidence type="ECO:0000259" key="8">
    <source>
        <dbReference type="PROSITE" id="PS50225"/>
    </source>
</evidence>
<protein>
    <recommendedName>
        <fullName evidence="4">SPRY domain-containing SOCS box protein 3</fullName>
    </recommendedName>
</protein>
<dbReference type="PANTHER" id="PTHR12245:SF12">
    <property type="entry name" value="SPRY DOMAIN-CONTAINING SOCS BOX PROTEIN 3"/>
    <property type="match status" value="1"/>
</dbReference>
<gene>
    <name evidence="9" type="primary">Dere\GG25044</name>
</gene>
<dbReference type="GO" id="GO:0005737">
    <property type="term" value="C:cytoplasm"/>
    <property type="evidence" value="ECO:0007669"/>
    <property type="project" value="UniProtKB-SubCell"/>
</dbReference>
<dbReference type="SUPFAM" id="SSF158235">
    <property type="entry name" value="SOCS box-like"/>
    <property type="match status" value="1"/>
</dbReference>
<dbReference type="SMART" id="SM00449">
    <property type="entry name" value="SPRY"/>
    <property type="match status" value="1"/>
</dbReference>
<dbReference type="InterPro" id="IPR036036">
    <property type="entry name" value="SOCS_box-like_dom_sf"/>
</dbReference>
<feature type="domain" description="B30.2/SPRY" evidence="7">
    <location>
        <begin position="24"/>
        <end position="226"/>
    </location>
</feature>
<comment type="subcellular location">
    <subcellularLocation>
        <location evidence="2">Cytoplasm</location>
    </subcellularLocation>
    <subcellularLocation>
        <location evidence="1">Nucleus</location>
    </subcellularLocation>
</comment>
<evidence type="ECO:0000256" key="2">
    <source>
        <dbReference type="ARBA" id="ARBA00004496"/>
    </source>
</evidence>
<accession>A0A0K2TWD9</accession>
<dbReference type="OrthoDB" id="5951542at2759"/>
<dbReference type="PROSITE" id="PS50188">
    <property type="entry name" value="B302_SPRY"/>
    <property type="match status" value="1"/>
</dbReference>
<dbReference type="GO" id="GO:0035556">
    <property type="term" value="P:intracellular signal transduction"/>
    <property type="evidence" value="ECO:0007669"/>
    <property type="project" value="InterPro"/>
</dbReference>
<reference evidence="9" key="1">
    <citation type="submission" date="2014-05" db="EMBL/GenBank/DDBJ databases">
        <authorList>
            <person name="Chronopoulou M."/>
        </authorList>
    </citation>
    <scope>NUCLEOTIDE SEQUENCE</scope>
    <source>
        <tissue evidence="9">Whole organism</tissue>
    </source>
</reference>
<dbReference type="GO" id="GO:0019005">
    <property type="term" value="C:SCF ubiquitin ligase complex"/>
    <property type="evidence" value="ECO:0007669"/>
    <property type="project" value="TreeGrafter"/>
</dbReference>
<evidence type="ECO:0000256" key="1">
    <source>
        <dbReference type="ARBA" id="ARBA00004123"/>
    </source>
</evidence>
<dbReference type="InterPro" id="IPR001496">
    <property type="entry name" value="SOCS_box"/>
</dbReference>
<dbReference type="PANTHER" id="PTHR12245">
    <property type="entry name" value="SPRY DOMAIN CONTAINING SOCS BOX PROTEIN"/>
    <property type="match status" value="1"/>
</dbReference>
<dbReference type="PROSITE" id="PS50225">
    <property type="entry name" value="SOCS"/>
    <property type="match status" value="1"/>
</dbReference>
<dbReference type="FunFam" id="2.60.120.920:FF:000078">
    <property type="entry name" value="GD12021"/>
    <property type="match status" value="1"/>
</dbReference>
<keyword evidence="6" id="KW-0539">Nucleus</keyword>
<dbReference type="CDD" id="cd12876">
    <property type="entry name" value="SPRY_SOCS3"/>
    <property type="match status" value="1"/>
</dbReference>
<proteinExistence type="inferred from homology"/>
<dbReference type="AlphaFoldDB" id="A0A0K2TWD9"/>
<dbReference type="SUPFAM" id="SSF49899">
    <property type="entry name" value="Concanavalin A-like lectins/glucanases"/>
    <property type="match status" value="1"/>
</dbReference>
<dbReference type="InterPro" id="IPR013320">
    <property type="entry name" value="ConA-like_dom_sf"/>
</dbReference>
<organism evidence="9">
    <name type="scientific">Lepeophtheirus salmonis</name>
    <name type="common">Salmon louse</name>
    <name type="synonym">Caligus salmonis</name>
    <dbReference type="NCBI Taxonomy" id="72036"/>
    <lineage>
        <taxon>Eukaryota</taxon>
        <taxon>Metazoa</taxon>
        <taxon>Ecdysozoa</taxon>
        <taxon>Arthropoda</taxon>
        <taxon>Crustacea</taxon>
        <taxon>Multicrustacea</taxon>
        <taxon>Hexanauplia</taxon>
        <taxon>Copepoda</taxon>
        <taxon>Siphonostomatoida</taxon>
        <taxon>Caligidae</taxon>
        <taxon>Lepeophtheirus</taxon>
    </lineage>
</organism>
<dbReference type="InterPro" id="IPR001870">
    <property type="entry name" value="B30.2/SPRY"/>
</dbReference>
<dbReference type="InterPro" id="IPR050672">
    <property type="entry name" value="FBXO45-Fsn/SPSB_families"/>
</dbReference>
<comment type="similarity">
    <text evidence="3">Belongs to the SPSB family.</text>
</comment>
<feature type="domain" description="SOCS box" evidence="8">
    <location>
        <begin position="228"/>
        <end position="266"/>
    </location>
</feature>
<evidence type="ECO:0000256" key="5">
    <source>
        <dbReference type="ARBA" id="ARBA00022490"/>
    </source>
</evidence>
<evidence type="ECO:0000313" key="9">
    <source>
        <dbReference type="EMBL" id="CDW30314.1"/>
    </source>
</evidence>
<dbReference type="Pfam" id="PF00622">
    <property type="entry name" value="SPRY"/>
    <property type="match status" value="1"/>
</dbReference>
<evidence type="ECO:0000256" key="3">
    <source>
        <dbReference type="ARBA" id="ARBA00010910"/>
    </source>
</evidence>
<dbReference type="InterPro" id="IPR003877">
    <property type="entry name" value="SPRY_dom"/>
</dbReference>
<dbReference type="InterPro" id="IPR043136">
    <property type="entry name" value="B30.2/SPRY_sf"/>
</dbReference>
<name>A0A0K2TWD9_LEPSM</name>
<dbReference type="Gene3D" id="2.60.120.920">
    <property type="match status" value="1"/>
</dbReference>
<dbReference type="GO" id="GO:0005634">
    <property type="term" value="C:nucleus"/>
    <property type="evidence" value="ECO:0007669"/>
    <property type="project" value="UniProtKB-SubCell"/>
</dbReference>
<keyword evidence="5" id="KW-0963">Cytoplasm</keyword>
<evidence type="ECO:0000256" key="4">
    <source>
        <dbReference type="ARBA" id="ARBA00014684"/>
    </source>
</evidence>
<evidence type="ECO:0000256" key="6">
    <source>
        <dbReference type="ARBA" id="ARBA00023242"/>
    </source>
</evidence>